<accession>A0A428U8U3</accession>
<organism evidence="2 3">
    <name type="scientific">Fusarium oligoseptatum</name>
    <dbReference type="NCBI Taxonomy" id="2604345"/>
    <lineage>
        <taxon>Eukaryota</taxon>
        <taxon>Fungi</taxon>
        <taxon>Dikarya</taxon>
        <taxon>Ascomycota</taxon>
        <taxon>Pezizomycotina</taxon>
        <taxon>Sordariomycetes</taxon>
        <taxon>Hypocreomycetidae</taxon>
        <taxon>Hypocreales</taxon>
        <taxon>Nectriaceae</taxon>
        <taxon>Fusarium</taxon>
        <taxon>Fusarium solani species complex</taxon>
    </lineage>
</organism>
<feature type="region of interest" description="Disordered" evidence="1">
    <location>
        <begin position="345"/>
        <end position="397"/>
    </location>
</feature>
<evidence type="ECO:0000313" key="3">
    <source>
        <dbReference type="Proteomes" id="UP000287144"/>
    </source>
</evidence>
<feature type="compositionally biased region" description="Basic and acidic residues" evidence="1">
    <location>
        <begin position="76"/>
        <end position="92"/>
    </location>
</feature>
<dbReference type="AlphaFoldDB" id="A0A428U8U3"/>
<feature type="region of interest" description="Disordered" evidence="1">
    <location>
        <begin position="51"/>
        <end position="107"/>
    </location>
</feature>
<feature type="compositionally biased region" description="Basic and acidic residues" evidence="1">
    <location>
        <begin position="386"/>
        <end position="397"/>
    </location>
</feature>
<dbReference type="STRING" id="1325735.A0A428U8U3"/>
<protein>
    <submittedName>
        <fullName evidence="2">Uncharacterized protein</fullName>
    </submittedName>
</protein>
<dbReference type="Proteomes" id="UP000287144">
    <property type="component" value="Unassembled WGS sequence"/>
</dbReference>
<feature type="compositionally biased region" description="Polar residues" evidence="1">
    <location>
        <begin position="346"/>
        <end position="385"/>
    </location>
</feature>
<comment type="caution">
    <text evidence="2">The sequence shown here is derived from an EMBL/GenBank/DDBJ whole genome shotgun (WGS) entry which is preliminary data.</text>
</comment>
<dbReference type="EMBL" id="NKCK01000022">
    <property type="protein sequence ID" value="RSM10628.1"/>
    <property type="molecule type" value="Genomic_DNA"/>
</dbReference>
<name>A0A428U8U3_9HYPO</name>
<sequence>MTGKPSYQANEIQFALELMLQDLYNEQISDAFDQRFGRPLTDNQIRYLRNKYGKDPDFGAPLVNRPASKKLKRRRAEAPEPPRPEKRARREVPAATEPVTPAEVAPSPAIDHQQLKLLQESHNPPPSSTVAETITFKKEIVDSPTPSNAYVVSPGPSAFTLPGAAQVPEGGYIPRTAAGLFPQQQQQHPTWNTNFHPINTNFGQNWVASPVEETPGLSTTPTPTPTVMSPNQQACFFPGAVPQYRPHNIQHYRQELLFQPVDVQAMASSQAGNTPQPAEVVQTGLTLPQTNEEAAPQQTINPGDFEWVNVRTAQAADDRPSLIPELTQDVATDCLPANSIGKRRLYSQQRPPGSPQTPQNLNRSLPQQPFTNYTHQTPSTSTRNTDTIDPRLFEESP</sequence>
<proteinExistence type="predicted"/>
<keyword evidence="3" id="KW-1185">Reference proteome</keyword>
<gene>
    <name evidence="2" type="ORF">CEP52_003460</name>
</gene>
<reference evidence="2 3" key="1">
    <citation type="submission" date="2017-06" db="EMBL/GenBank/DDBJ databases">
        <title>Comparative genomic analysis of Ambrosia Fusariam Clade fungi.</title>
        <authorList>
            <person name="Stajich J.E."/>
            <person name="Carrillo J."/>
            <person name="Kijimoto T."/>
            <person name="Eskalen A."/>
            <person name="O'Donnell K."/>
            <person name="Kasson M."/>
        </authorList>
    </citation>
    <scope>NUCLEOTIDE SEQUENCE [LARGE SCALE GENOMIC DNA]</scope>
    <source>
        <strain evidence="2 3">NRRL62579</strain>
    </source>
</reference>
<evidence type="ECO:0000313" key="2">
    <source>
        <dbReference type="EMBL" id="RSM10628.1"/>
    </source>
</evidence>
<evidence type="ECO:0000256" key="1">
    <source>
        <dbReference type="SAM" id="MobiDB-lite"/>
    </source>
</evidence>